<dbReference type="InterPro" id="IPR025736">
    <property type="entry name" value="PucR_C-HTH_dom"/>
</dbReference>
<dbReference type="InterPro" id="IPR012914">
    <property type="entry name" value="PucR_dom"/>
</dbReference>
<evidence type="ECO:0000313" key="3">
    <source>
        <dbReference type="EMBL" id="TDN44324.1"/>
    </source>
</evidence>
<reference evidence="3 4" key="1">
    <citation type="submission" date="2019-03" db="EMBL/GenBank/DDBJ databases">
        <title>Genomic analyses of the natural microbiome of Caenorhabditis elegans.</title>
        <authorList>
            <person name="Samuel B."/>
        </authorList>
    </citation>
    <scope>NUCLEOTIDE SEQUENCE [LARGE SCALE GENOMIC DNA]</scope>
    <source>
        <strain evidence="3 4">JUb65</strain>
    </source>
</reference>
<dbReference type="AlphaFoldDB" id="A0A4R6DIZ0"/>
<proteinExistence type="predicted"/>
<evidence type="ECO:0000259" key="1">
    <source>
        <dbReference type="Pfam" id="PF07905"/>
    </source>
</evidence>
<dbReference type="OrthoDB" id="8450798at2"/>
<comment type="caution">
    <text evidence="3">The sequence shown here is derived from an EMBL/GenBank/DDBJ whole genome shotgun (WGS) entry which is preliminary data.</text>
</comment>
<dbReference type="PANTHER" id="PTHR33744">
    <property type="entry name" value="CARBOHYDRATE DIACID REGULATOR"/>
    <property type="match status" value="1"/>
</dbReference>
<name>A0A4R6DIZ0_9MICO</name>
<accession>A0A4R6DIZ0</accession>
<dbReference type="Pfam" id="PF13556">
    <property type="entry name" value="HTH_30"/>
    <property type="match status" value="1"/>
</dbReference>
<dbReference type="RefSeq" id="WP_133519752.1">
    <property type="nucleotide sequence ID" value="NZ_SNVW01000005.1"/>
</dbReference>
<evidence type="ECO:0000259" key="2">
    <source>
        <dbReference type="Pfam" id="PF13556"/>
    </source>
</evidence>
<dbReference type="InterPro" id="IPR051448">
    <property type="entry name" value="CdaR-like_regulators"/>
</dbReference>
<organism evidence="3 4">
    <name type="scientific">Curtobacterium flaccumfaciens</name>
    <dbReference type="NCBI Taxonomy" id="2035"/>
    <lineage>
        <taxon>Bacteria</taxon>
        <taxon>Bacillati</taxon>
        <taxon>Actinomycetota</taxon>
        <taxon>Actinomycetes</taxon>
        <taxon>Micrococcales</taxon>
        <taxon>Microbacteriaceae</taxon>
        <taxon>Curtobacterium</taxon>
    </lineage>
</organism>
<dbReference type="PANTHER" id="PTHR33744:SF1">
    <property type="entry name" value="DNA-BINDING TRANSCRIPTIONAL ACTIVATOR ADER"/>
    <property type="match status" value="1"/>
</dbReference>
<feature type="domain" description="Purine catabolism PurC-like" evidence="1">
    <location>
        <begin position="9"/>
        <end position="126"/>
    </location>
</feature>
<protein>
    <submittedName>
        <fullName evidence="3">Purine catabolism regulator</fullName>
    </submittedName>
</protein>
<dbReference type="Proteomes" id="UP000295764">
    <property type="component" value="Unassembled WGS sequence"/>
</dbReference>
<dbReference type="Gene3D" id="1.10.10.2840">
    <property type="entry name" value="PucR C-terminal helix-turn-helix domain"/>
    <property type="match status" value="1"/>
</dbReference>
<gene>
    <name evidence="3" type="ORF">EDF64_105156</name>
</gene>
<dbReference type="EMBL" id="SNVW01000005">
    <property type="protein sequence ID" value="TDN44324.1"/>
    <property type="molecule type" value="Genomic_DNA"/>
</dbReference>
<sequence length="516" mass="55152">MPATLRSLLHRADLHLRLLTGTDADALDAPLSWLHSSDLADPTPFLADGQGLLTTGTQFGVDAEVAGSFADAYVRRLRARGVVALGFGTEVVRAGTPTELVDACEAQGLPLFEVPYETSFIAVAQANADAVARDANARNAWALAAQRAISLAAMRPDGLGATIAELSRQLDGWVGLFDVSGRLDRGHPADGVPGADLELLRTESLRLLRAGQRASLPVTTEHHTGFTLQTLGSGGHLSGVLAIANGGALDRAGREVVTAVIALAGLALQQNRELARARGLLRTGLLTMLSVGDPDVVDSTSREVWGPLPEEPVRIAAVEVPDQDLDTVVDLLELWVQDRPGHLFFAVDDALFLCVSADDTAIVEELVSRFDLRAGLSDGASYRYFGRARTEAVQALDRRREGRPGTTEFGDLAREGVLAHLAHVDVDAGAVARAFLDPLRSHDRTAGTELTRTVRTWLEQNCEYDRTAQALGVHRHTARARVEHAGRLLDRDLAVFATRADLWAAFVVEGGPAGAE</sequence>
<evidence type="ECO:0000313" key="4">
    <source>
        <dbReference type="Proteomes" id="UP000295764"/>
    </source>
</evidence>
<dbReference type="Pfam" id="PF07905">
    <property type="entry name" value="PucR"/>
    <property type="match status" value="1"/>
</dbReference>
<dbReference type="InterPro" id="IPR042070">
    <property type="entry name" value="PucR_C-HTH_sf"/>
</dbReference>
<feature type="domain" description="PucR C-terminal helix-turn-helix" evidence="2">
    <location>
        <begin position="450"/>
        <end position="506"/>
    </location>
</feature>